<name>A0A848CX63_ANEAE</name>
<keyword evidence="2" id="KW-0408">Iron</keyword>
<evidence type="ECO:0000256" key="3">
    <source>
        <dbReference type="RuleBase" id="RU003457"/>
    </source>
</evidence>
<protein>
    <submittedName>
        <fullName evidence="6">Pirin family protein</fullName>
    </submittedName>
</protein>
<dbReference type="RefSeq" id="WP_168975383.1">
    <property type="nucleotide sequence ID" value="NZ_JABAGO010000022.1"/>
</dbReference>
<dbReference type="InterPro" id="IPR041602">
    <property type="entry name" value="Quercetinase_C"/>
</dbReference>
<dbReference type="CDD" id="cd02910">
    <property type="entry name" value="cupin_Yhhw_N"/>
    <property type="match status" value="1"/>
</dbReference>
<dbReference type="InterPro" id="IPR012093">
    <property type="entry name" value="Pirin"/>
</dbReference>
<sequence length="235" mass="26621">MITIYPAASRYSTNHGWLQSNFSFSFAEYYDPNNLQFGPLRVFNDDIVQSGTGFGAHPHREMEIVSIVLKGQLKHEDSTGNTEVLVPGEIQRMSAGTGIVHSEFNPSDIEDVNFLQLWFLPDKKGLEPSYEQFAYDQDALHNQLLPIVSNRQEGEHRVAHIHQDLTLYLSKLDAGRTISFTQSTGRRIYVFIIEGELELNGEKKLAKRDAARITDTSSLELKAHSNTHFMLIDLP</sequence>
<evidence type="ECO:0000313" key="7">
    <source>
        <dbReference type="Proteomes" id="UP000561326"/>
    </source>
</evidence>
<dbReference type="PIRSF" id="PIRSF006232">
    <property type="entry name" value="Pirin"/>
    <property type="match status" value="1"/>
</dbReference>
<feature type="binding site" evidence="2">
    <location>
        <position position="101"/>
    </location>
    <ligand>
        <name>Fe cation</name>
        <dbReference type="ChEBI" id="CHEBI:24875"/>
    </ligand>
</feature>
<reference evidence="6 7" key="1">
    <citation type="submission" date="2020-04" db="EMBL/GenBank/DDBJ databases">
        <authorList>
            <person name="Hitch T.C.A."/>
            <person name="Wylensek D."/>
            <person name="Clavel T."/>
        </authorList>
    </citation>
    <scope>NUCLEOTIDE SEQUENCE [LARGE SCALE GENOMIC DNA]</scope>
    <source>
        <strain evidence="6 7">WB01_D5_05</strain>
    </source>
</reference>
<evidence type="ECO:0000256" key="2">
    <source>
        <dbReference type="PIRSR" id="PIRSR006232-1"/>
    </source>
</evidence>
<evidence type="ECO:0000259" key="4">
    <source>
        <dbReference type="Pfam" id="PF02678"/>
    </source>
</evidence>
<comment type="similarity">
    <text evidence="1 3">Belongs to the pirin family.</text>
</comment>
<evidence type="ECO:0000259" key="5">
    <source>
        <dbReference type="Pfam" id="PF17954"/>
    </source>
</evidence>
<dbReference type="EMBL" id="JABAGO010000022">
    <property type="protein sequence ID" value="NME99049.1"/>
    <property type="molecule type" value="Genomic_DNA"/>
</dbReference>
<dbReference type="InterPro" id="IPR014710">
    <property type="entry name" value="RmlC-like_jellyroll"/>
</dbReference>
<dbReference type="PANTHER" id="PTHR43212:SF3">
    <property type="entry name" value="QUERCETIN 2,3-DIOXYGENASE"/>
    <property type="match status" value="1"/>
</dbReference>
<feature type="domain" description="Pirin N-terminal" evidence="4">
    <location>
        <begin position="12"/>
        <end position="118"/>
    </location>
</feature>
<feature type="binding site" evidence="2">
    <location>
        <position position="59"/>
    </location>
    <ligand>
        <name>Fe cation</name>
        <dbReference type="ChEBI" id="CHEBI:24875"/>
    </ligand>
</feature>
<dbReference type="SUPFAM" id="SSF51182">
    <property type="entry name" value="RmlC-like cupins"/>
    <property type="match status" value="1"/>
</dbReference>
<evidence type="ECO:0000256" key="1">
    <source>
        <dbReference type="ARBA" id="ARBA00008416"/>
    </source>
</evidence>
<dbReference type="InterPro" id="IPR011051">
    <property type="entry name" value="RmlC_Cupin_sf"/>
</dbReference>
<dbReference type="Pfam" id="PF17954">
    <property type="entry name" value="Pirin_C_2"/>
    <property type="match status" value="1"/>
</dbReference>
<comment type="caution">
    <text evidence="6">The sequence shown here is derived from an EMBL/GenBank/DDBJ whole genome shotgun (WGS) entry which is preliminary data.</text>
</comment>
<accession>A0A848CX63</accession>
<keyword evidence="2" id="KW-0479">Metal-binding</keyword>
<dbReference type="GO" id="GO:0046872">
    <property type="term" value="F:metal ion binding"/>
    <property type="evidence" value="ECO:0007669"/>
    <property type="project" value="UniProtKB-KW"/>
</dbReference>
<dbReference type="Pfam" id="PF02678">
    <property type="entry name" value="Pirin"/>
    <property type="match status" value="1"/>
</dbReference>
<proteinExistence type="inferred from homology"/>
<organism evidence="6 7">
    <name type="scientific">Aneurinibacillus aneurinilyticus</name>
    <name type="common">Bacillus aneurinolyticus</name>
    <dbReference type="NCBI Taxonomy" id="1391"/>
    <lineage>
        <taxon>Bacteria</taxon>
        <taxon>Bacillati</taxon>
        <taxon>Bacillota</taxon>
        <taxon>Bacilli</taxon>
        <taxon>Bacillales</taxon>
        <taxon>Paenibacillaceae</taxon>
        <taxon>Aneurinibacillus group</taxon>
        <taxon>Aneurinibacillus</taxon>
    </lineage>
</organism>
<dbReference type="Proteomes" id="UP000561326">
    <property type="component" value="Unassembled WGS sequence"/>
</dbReference>
<comment type="cofactor">
    <cofactor evidence="2">
        <name>Fe cation</name>
        <dbReference type="ChEBI" id="CHEBI:24875"/>
    </cofactor>
    <text evidence="2">Binds 1 Fe cation per subunit.</text>
</comment>
<dbReference type="PANTHER" id="PTHR43212">
    <property type="entry name" value="QUERCETIN 2,3-DIOXYGENASE"/>
    <property type="match status" value="1"/>
</dbReference>
<dbReference type="Gene3D" id="2.60.120.10">
    <property type="entry name" value="Jelly Rolls"/>
    <property type="match status" value="2"/>
</dbReference>
<dbReference type="AlphaFoldDB" id="A0A848CX63"/>
<feature type="domain" description="Quercetin 2,3-dioxygenase C-terminal cupin" evidence="5">
    <location>
        <begin position="152"/>
        <end position="234"/>
    </location>
</feature>
<feature type="binding site" evidence="2">
    <location>
        <position position="103"/>
    </location>
    <ligand>
        <name>Fe cation</name>
        <dbReference type="ChEBI" id="CHEBI:24875"/>
    </ligand>
</feature>
<gene>
    <name evidence="6" type="ORF">HF838_12345</name>
</gene>
<evidence type="ECO:0000313" key="6">
    <source>
        <dbReference type="EMBL" id="NME99049.1"/>
    </source>
</evidence>
<feature type="binding site" evidence="2">
    <location>
        <position position="57"/>
    </location>
    <ligand>
        <name>Fe cation</name>
        <dbReference type="ChEBI" id="CHEBI:24875"/>
    </ligand>
</feature>
<dbReference type="InterPro" id="IPR003829">
    <property type="entry name" value="Pirin_N_dom"/>
</dbReference>